<evidence type="ECO:0000256" key="2">
    <source>
        <dbReference type="ARBA" id="ARBA00007118"/>
    </source>
</evidence>
<keyword evidence="9" id="KW-1185">Reference proteome</keyword>
<dbReference type="GO" id="GO:0032553">
    <property type="term" value="F:ribonucleotide binding"/>
    <property type="evidence" value="ECO:0007669"/>
    <property type="project" value="UniProtKB-ARBA"/>
</dbReference>
<comment type="cofactor">
    <cofactor evidence="1">
        <name>FMN</name>
        <dbReference type="ChEBI" id="CHEBI:58210"/>
    </cofactor>
</comment>
<feature type="transmembrane region" description="Helical" evidence="7">
    <location>
        <begin position="293"/>
        <end position="315"/>
    </location>
</feature>
<dbReference type="PANTHER" id="PTHR23026">
    <property type="entry name" value="NADPH NITROREDUCTASE"/>
    <property type="match status" value="1"/>
</dbReference>
<keyword evidence="7" id="KW-0472">Membrane</keyword>
<dbReference type="GO" id="GO:0006570">
    <property type="term" value="P:tyrosine metabolic process"/>
    <property type="evidence" value="ECO:0007669"/>
    <property type="project" value="TreeGrafter"/>
</dbReference>
<evidence type="ECO:0000256" key="6">
    <source>
        <dbReference type="SAM" id="MobiDB-lite"/>
    </source>
</evidence>
<dbReference type="CDD" id="cd02144">
    <property type="entry name" value="iodotyrosine_dehalogenase"/>
    <property type="match status" value="1"/>
</dbReference>
<keyword evidence="7" id="KW-0812">Transmembrane</keyword>
<name>A0A6J1SRP0_FRAOC</name>
<reference evidence="10" key="1">
    <citation type="submission" date="2025-08" db="UniProtKB">
        <authorList>
            <consortium name="RefSeq"/>
        </authorList>
    </citation>
    <scope>IDENTIFICATION</scope>
    <source>
        <tissue evidence="10">Whole organism</tissue>
    </source>
</reference>
<dbReference type="GO" id="GO:0140616">
    <property type="term" value="F:iodotyrosine deiodinase activity"/>
    <property type="evidence" value="ECO:0007669"/>
    <property type="project" value="UniProtKB-ARBA"/>
</dbReference>
<dbReference type="Pfam" id="PF00881">
    <property type="entry name" value="Nitroreductase"/>
    <property type="match status" value="1"/>
</dbReference>
<dbReference type="Gene3D" id="3.40.109.10">
    <property type="entry name" value="NADH Oxidase"/>
    <property type="match status" value="1"/>
</dbReference>
<feature type="compositionally biased region" description="Acidic residues" evidence="6">
    <location>
        <begin position="130"/>
        <end position="143"/>
    </location>
</feature>
<comment type="similarity">
    <text evidence="2">Belongs to the nitroreductase family.</text>
</comment>
<dbReference type="InterPro" id="IPR000415">
    <property type="entry name" value="Nitroreductase-like"/>
</dbReference>
<evidence type="ECO:0000256" key="4">
    <source>
        <dbReference type="ARBA" id="ARBA00022643"/>
    </source>
</evidence>
<gene>
    <name evidence="10" type="primary">LOC113210284</name>
</gene>
<dbReference type="InterPro" id="IPR050627">
    <property type="entry name" value="Nitroreductase/BluB"/>
</dbReference>
<evidence type="ECO:0000313" key="9">
    <source>
        <dbReference type="Proteomes" id="UP000504606"/>
    </source>
</evidence>
<dbReference type="SUPFAM" id="SSF55469">
    <property type="entry name" value="FMN-dependent nitroreductase-like"/>
    <property type="match status" value="1"/>
</dbReference>
<sequence length="371" mass="41106">MSALPSATVTAVIRGPTRTYCKDPTRRAPGRPSARRHVPRRMCACGAQPQDSGAGRRVADVHPNPALEDGHQSPMVLAFMPFLAANWLYILAGILCFVTARLTIAPSYVSALRTGKQRRVYLNPDQAAELPDEDADCPEDGDDGPAPSLPADLEHVPLDFERLSEEEMAARARDFYSVMDRRRTVRAFSSDPVPMAVIEDLVRTAGTAPSGAHTEPWTYVVVSTDDLKEQVREIVEQEELINYTQRMGDQWTTDLKPLRTNWEKAYLTDAPHLIMVFKQQYSLKEDGSRRNHYYNELSVAIASGILITAIHYAGLVTLTSTPLNCGPALRALLGRPANEKLTLLLPVGYPAPDATVPDLRRKPLDEILVRL</sequence>
<dbReference type="GeneID" id="113210284"/>
<organism evidence="9 10">
    <name type="scientific">Frankliniella occidentalis</name>
    <name type="common">Western flower thrips</name>
    <name type="synonym">Euthrips occidentalis</name>
    <dbReference type="NCBI Taxonomy" id="133901"/>
    <lineage>
        <taxon>Eukaryota</taxon>
        <taxon>Metazoa</taxon>
        <taxon>Ecdysozoa</taxon>
        <taxon>Arthropoda</taxon>
        <taxon>Hexapoda</taxon>
        <taxon>Insecta</taxon>
        <taxon>Pterygota</taxon>
        <taxon>Neoptera</taxon>
        <taxon>Paraneoptera</taxon>
        <taxon>Thysanoptera</taxon>
        <taxon>Terebrantia</taxon>
        <taxon>Thripoidea</taxon>
        <taxon>Thripidae</taxon>
        <taxon>Frankliniella</taxon>
    </lineage>
</organism>
<dbReference type="AlphaFoldDB" id="A0A6J1SRP0"/>
<feature type="transmembrane region" description="Helical" evidence="7">
    <location>
        <begin position="87"/>
        <end position="109"/>
    </location>
</feature>
<proteinExistence type="inferred from homology"/>
<dbReference type="PANTHER" id="PTHR23026:SF90">
    <property type="entry name" value="IODOTYROSINE DEIODINASE 1"/>
    <property type="match status" value="1"/>
</dbReference>
<dbReference type="FunFam" id="3.40.109.10:FF:000004">
    <property type="entry name" value="Iodotyrosine deiodinase 1"/>
    <property type="match status" value="1"/>
</dbReference>
<evidence type="ECO:0000256" key="3">
    <source>
        <dbReference type="ARBA" id="ARBA00022630"/>
    </source>
</evidence>
<evidence type="ECO:0000256" key="5">
    <source>
        <dbReference type="ARBA" id="ARBA00023002"/>
    </source>
</evidence>
<evidence type="ECO:0000256" key="1">
    <source>
        <dbReference type="ARBA" id="ARBA00001917"/>
    </source>
</evidence>
<accession>A0A6J1SRP0</accession>
<dbReference type="OrthoDB" id="41362at2759"/>
<dbReference type="InterPro" id="IPR029479">
    <property type="entry name" value="Nitroreductase"/>
</dbReference>
<keyword evidence="3" id="KW-0285">Flavoprotein</keyword>
<keyword evidence="4" id="KW-0288">FMN</keyword>
<feature type="domain" description="Nitroreductase" evidence="8">
    <location>
        <begin position="181"/>
        <end position="349"/>
    </location>
</feature>
<dbReference type="KEGG" id="foc:113210284"/>
<protein>
    <submittedName>
        <fullName evidence="10">Iodotyrosine deiodinase isoform X1</fullName>
    </submittedName>
</protein>
<dbReference type="CTD" id="389434"/>
<dbReference type="Proteomes" id="UP000504606">
    <property type="component" value="Unplaced"/>
</dbReference>
<dbReference type="GO" id="GO:0005886">
    <property type="term" value="C:plasma membrane"/>
    <property type="evidence" value="ECO:0007669"/>
    <property type="project" value="TreeGrafter"/>
</dbReference>
<keyword evidence="7" id="KW-1133">Transmembrane helix</keyword>
<keyword evidence="5" id="KW-0560">Oxidoreductase</keyword>
<evidence type="ECO:0000313" key="10">
    <source>
        <dbReference type="RefSeq" id="XP_026283964.2"/>
    </source>
</evidence>
<feature type="region of interest" description="Disordered" evidence="6">
    <location>
        <begin position="128"/>
        <end position="152"/>
    </location>
</feature>
<evidence type="ECO:0000259" key="8">
    <source>
        <dbReference type="Pfam" id="PF00881"/>
    </source>
</evidence>
<evidence type="ECO:0000256" key="7">
    <source>
        <dbReference type="SAM" id="Phobius"/>
    </source>
</evidence>
<dbReference type="RefSeq" id="XP_026283964.2">
    <property type="nucleotide sequence ID" value="XM_026428179.2"/>
</dbReference>